<keyword evidence="3" id="KW-1185">Reference proteome</keyword>
<dbReference type="Pfam" id="PF06527">
    <property type="entry name" value="TniQ"/>
    <property type="match status" value="1"/>
</dbReference>
<reference evidence="2 3" key="1">
    <citation type="submission" date="2020-08" db="EMBL/GenBank/DDBJ databases">
        <title>Genome sequencing of Purple Non-Sulfur Bacteria from various extreme environments.</title>
        <authorList>
            <person name="Mayer M."/>
        </authorList>
    </citation>
    <scope>NUCLEOTIDE SEQUENCE [LARGE SCALE GENOMIC DNA]</scope>
    <source>
        <strain evidence="2 3">2761</strain>
    </source>
</reference>
<name>A0A840G042_RHOTE</name>
<sequence>MWRDIRALPIRVPFVDSESGLGFLLRAFSANGVSLLKARELFSIKDWRLLTPEQAAALSRATNAEPHWLAERLLMRDAQTPERFKYFGQLFGGHAAYANISAKVCPDCLRKKRWCHRVWILPGAAYCYVHGRPLIDSCRRCTKTISWLRPSIDLCKCGRYLEGDLSIGAWQAMPLASAWTQWLDLRLDTTRTSESNNIAGIPPFLNNLSIDGSTSLVLAFGEHERPDDSVSSPRKVTPSKLSAKIQRGIERLASIDGAPHEARRWSPYVHTPTLEKMKRSGITSADRRCAALLLSYVGRRSPRCHGGKQQRGQLELFF</sequence>
<accession>A0A840G042</accession>
<dbReference type="EMBL" id="JACIGE010000001">
    <property type="protein sequence ID" value="MBB4245843.1"/>
    <property type="molecule type" value="Genomic_DNA"/>
</dbReference>
<dbReference type="Proteomes" id="UP000587070">
    <property type="component" value="Unassembled WGS sequence"/>
</dbReference>
<proteinExistence type="predicted"/>
<evidence type="ECO:0000313" key="3">
    <source>
        <dbReference type="Proteomes" id="UP000587070"/>
    </source>
</evidence>
<feature type="domain" description="TniQ" evidence="1">
    <location>
        <begin position="9"/>
        <end position="134"/>
    </location>
</feature>
<organism evidence="2 3">
    <name type="scientific">Rhodocyclus tenuis</name>
    <name type="common">Rhodospirillum tenue</name>
    <dbReference type="NCBI Taxonomy" id="1066"/>
    <lineage>
        <taxon>Bacteria</taxon>
        <taxon>Pseudomonadati</taxon>
        <taxon>Pseudomonadota</taxon>
        <taxon>Betaproteobacteria</taxon>
        <taxon>Rhodocyclales</taxon>
        <taxon>Rhodocyclaceae</taxon>
        <taxon>Rhodocyclus</taxon>
    </lineage>
</organism>
<gene>
    <name evidence="2" type="ORF">GGD90_000192</name>
</gene>
<comment type="caution">
    <text evidence="2">The sequence shown here is derived from an EMBL/GenBank/DDBJ whole genome shotgun (WGS) entry which is preliminary data.</text>
</comment>
<dbReference type="InterPro" id="IPR009492">
    <property type="entry name" value="TniQ"/>
</dbReference>
<evidence type="ECO:0000313" key="2">
    <source>
        <dbReference type="EMBL" id="MBB4245843.1"/>
    </source>
</evidence>
<dbReference type="RefSeq" id="WP_184414885.1">
    <property type="nucleotide sequence ID" value="NZ_JACIGE010000001.1"/>
</dbReference>
<evidence type="ECO:0000259" key="1">
    <source>
        <dbReference type="Pfam" id="PF06527"/>
    </source>
</evidence>
<dbReference type="AlphaFoldDB" id="A0A840G042"/>
<protein>
    <recommendedName>
        <fullName evidence="1">TniQ domain-containing protein</fullName>
    </recommendedName>
</protein>